<evidence type="ECO:0000256" key="1">
    <source>
        <dbReference type="SAM" id="Phobius"/>
    </source>
</evidence>
<keyword evidence="1" id="KW-0812">Transmembrane</keyword>
<evidence type="ECO:0000313" key="3">
    <source>
        <dbReference type="Proteomes" id="UP000219897"/>
    </source>
</evidence>
<accession>A0ABD6SA00</accession>
<dbReference type="AlphaFoldDB" id="A0ABD6SA00"/>
<feature type="transmembrane region" description="Helical" evidence="1">
    <location>
        <begin position="62"/>
        <end position="83"/>
    </location>
</feature>
<organism evidence="2 3">
    <name type="scientific">Bacillus thuringiensis</name>
    <dbReference type="NCBI Taxonomy" id="1428"/>
    <lineage>
        <taxon>Bacteria</taxon>
        <taxon>Bacillati</taxon>
        <taxon>Bacillota</taxon>
        <taxon>Bacilli</taxon>
        <taxon>Bacillales</taxon>
        <taxon>Bacillaceae</taxon>
        <taxon>Bacillus</taxon>
        <taxon>Bacillus cereus group</taxon>
    </lineage>
</organism>
<name>A0ABD6SA00_BACTU</name>
<sequence length="106" mass="11821">MVLSSIQKSQEALQVAFQNASKKLKDNRMMGTGCLGACIVLYVFWKIVGLFAPFVLDSRNMAGVAITIVLPSLCITAIIGFVLRDIRLMRSRRSIKNKLRTLDKDC</sequence>
<gene>
    <name evidence="2" type="ORF">CN495_08405</name>
</gene>
<evidence type="ECO:0000313" key="2">
    <source>
        <dbReference type="EMBL" id="PER55765.1"/>
    </source>
</evidence>
<feature type="transmembrane region" description="Helical" evidence="1">
    <location>
        <begin position="32"/>
        <end position="56"/>
    </location>
</feature>
<comment type="caution">
    <text evidence="2">The sequence shown here is derived from an EMBL/GenBank/DDBJ whole genome shotgun (WGS) entry which is preliminary data.</text>
</comment>
<dbReference type="EMBL" id="NTYF01000023">
    <property type="protein sequence ID" value="PER55765.1"/>
    <property type="molecule type" value="Genomic_DNA"/>
</dbReference>
<keyword evidence="1" id="KW-1133">Transmembrane helix</keyword>
<reference evidence="2 3" key="1">
    <citation type="submission" date="2017-09" db="EMBL/GenBank/DDBJ databases">
        <title>Large-scale bioinformatics analysis of Bacillus genomes uncovers conserved roles of natural products in bacterial physiology.</title>
        <authorList>
            <consortium name="Agbiome Team Llc"/>
            <person name="Bleich R.M."/>
            <person name="Kirk G.J."/>
            <person name="Santa Maria K.C."/>
            <person name="Allen S.E."/>
            <person name="Farag S."/>
            <person name="Shank E.A."/>
            <person name="Bowers A."/>
        </authorList>
    </citation>
    <scope>NUCLEOTIDE SEQUENCE [LARGE SCALE GENOMIC DNA]</scope>
    <source>
        <strain evidence="2 3">AFS005140</strain>
    </source>
</reference>
<protein>
    <submittedName>
        <fullName evidence="2">Uncharacterized protein</fullName>
    </submittedName>
</protein>
<keyword evidence="1" id="KW-0472">Membrane</keyword>
<dbReference type="Proteomes" id="UP000219897">
    <property type="component" value="Unassembled WGS sequence"/>
</dbReference>
<proteinExistence type="predicted"/>